<dbReference type="PANTHER" id="PTHR10489">
    <property type="entry name" value="CELL ADHESION MOLECULE"/>
    <property type="match status" value="1"/>
</dbReference>
<keyword evidence="4 12" id="KW-1133">Transmembrane helix</keyword>
<dbReference type="PANTHER" id="PTHR10489:SF931">
    <property type="entry name" value="ATYPICAL CHEMOKINE RECEPTOR 3"/>
    <property type="match status" value="1"/>
</dbReference>
<keyword evidence="10 11" id="KW-0807">Transducer</keyword>
<organism evidence="14 15">
    <name type="scientific">Cyprinus carpio</name>
    <name type="common">Common carp</name>
    <dbReference type="NCBI Taxonomy" id="7962"/>
    <lineage>
        <taxon>Eukaryota</taxon>
        <taxon>Metazoa</taxon>
        <taxon>Chordata</taxon>
        <taxon>Craniata</taxon>
        <taxon>Vertebrata</taxon>
        <taxon>Euteleostomi</taxon>
        <taxon>Actinopterygii</taxon>
        <taxon>Neopterygii</taxon>
        <taxon>Teleostei</taxon>
        <taxon>Ostariophysi</taxon>
        <taxon>Cypriniformes</taxon>
        <taxon>Cyprinidae</taxon>
        <taxon>Cyprininae</taxon>
        <taxon>Cyprinus</taxon>
    </lineage>
</organism>
<dbReference type="FunFam" id="1.20.1070.10:FF:000141">
    <property type="entry name" value="atypical chemokine receptor 3"/>
    <property type="match status" value="1"/>
</dbReference>
<evidence type="ECO:0000256" key="9">
    <source>
        <dbReference type="ARBA" id="ARBA00023180"/>
    </source>
</evidence>
<name>A0A8C2HKV2_CYPCA</name>
<keyword evidence="5 11" id="KW-0297">G-protein coupled receptor</keyword>
<feature type="transmembrane region" description="Helical" evidence="12">
    <location>
        <begin position="103"/>
        <end position="131"/>
    </location>
</feature>
<evidence type="ECO:0000256" key="7">
    <source>
        <dbReference type="ARBA" id="ARBA00023157"/>
    </source>
</evidence>
<dbReference type="Gene3D" id="1.20.1070.10">
    <property type="entry name" value="Rhodopsin 7-helix transmembrane proteins"/>
    <property type="match status" value="1"/>
</dbReference>
<evidence type="ECO:0000313" key="15">
    <source>
        <dbReference type="Proteomes" id="UP000694701"/>
    </source>
</evidence>
<feature type="domain" description="G-protein coupled receptors family 1 profile" evidence="13">
    <location>
        <begin position="122"/>
        <end position="383"/>
    </location>
</feature>
<dbReference type="GO" id="GO:0019722">
    <property type="term" value="P:calcium-mediated signaling"/>
    <property type="evidence" value="ECO:0007669"/>
    <property type="project" value="TreeGrafter"/>
</dbReference>
<keyword evidence="3 11" id="KW-0812">Transmembrane</keyword>
<dbReference type="InterPro" id="IPR001416">
    <property type="entry name" value="ACKR3"/>
</dbReference>
<feature type="transmembrane region" description="Helical" evidence="12">
    <location>
        <begin position="143"/>
        <end position="162"/>
    </location>
</feature>
<sequence>MNTEYAENVKRFMIYVAYICKNFSIVDYFRITAYRGAQTNLGFTLENQTVTLQSSPPNEEMSLSDIELTEFFTMLQELNFTDAGYNNSQVEVQMCSTSFNRSALLHAMCTLYAFIFVVGLAANVLVLWVNLRSERHYHDTHLYILNLTVADLCVVATLPVWVSSLAHGGHWPFGQAACKLTHLLLSINLFASIFFLACMSVDRYLSVVRLREISHRRGRQIRRLVCAATWLLALFASIPDIYFLQSVKSQHSNLTLCHPIYPQDNSLQWMVGIQLSFVVLGFVIPFPVIAVSYALLANALASSSSHSPSNSDQDRSLSRKVILMYIVVFIACWAPYHAVLLADALVMLRVLPLGCSSENGLFVALHLTQCLSLLHCCVNPVVYSFAHRHYRYDLMKAFIFKYSRRTRLARLLEGSQGTEMEYAMVENTPTAAS</sequence>
<evidence type="ECO:0000256" key="8">
    <source>
        <dbReference type="ARBA" id="ARBA00023170"/>
    </source>
</evidence>
<dbReference type="GO" id="GO:0001570">
    <property type="term" value="P:vasculogenesis"/>
    <property type="evidence" value="ECO:0007669"/>
    <property type="project" value="InterPro"/>
</dbReference>
<proteinExistence type="inferred from homology"/>
<feature type="transmembrane region" description="Helical" evidence="12">
    <location>
        <begin position="322"/>
        <end position="342"/>
    </location>
</feature>
<comment type="subcellular location">
    <subcellularLocation>
        <location evidence="1">Cell membrane</location>
        <topology evidence="1">Multi-pass membrane protein</topology>
    </subcellularLocation>
</comment>
<dbReference type="GO" id="GO:0006955">
    <property type="term" value="P:immune response"/>
    <property type="evidence" value="ECO:0007669"/>
    <property type="project" value="TreeGrafter"/>
</dbReference>
<evidence type="ECO:0000256" key="2">
    <source>
        <dbReference type="ARBA" id="ARBA00022475"/>
    </source>
</evidence>
<dbReference type="GO" id="GO:0015026">
    <property type="term" value="F:coreceptor activity"/>
    <property type="evidence" value="ECO:0007669"/>
    <property type="project" value="InterPro"/>
</dbReference>
<keyword evidence="6 12" id="KW-0472">Membrane</keyword>
<dbReference type="InterPro" id="IPR017452">
    <property type="entry name" value="GPCR_Rhodpsn_7TM"/>
</dbReference>
<evidence type="ECO:0000256" key="12">
    <source>
        <dbReference type="SAM" id="Phobius"/>
    </source>
</evidence>
<dbReference type="Pfam" id="PF00001">
    <property type="entry name" value="7tm_1"/>
    <property type="match status" value="1"/>
</dbReference>
<feature type="transmembrane region" description="Helical" evidence="12">
    <location>
        <begin position="362"/>
        <end position="386"/>
    </location>
</feature>
<feature type="transmembrane region" description="Helical" evidence="12">
    <location>
        <begin position="221"/>
        <end position="244"/>
    </location>
</feature>
<dbReference type="Ensembl" id="ENSCCRT00020057525.1">
    <property type="protein sequence ID" value="ENSCCRP00020052765.1"/>
    <property type="gene ID" value="ENSCCRG00020023556.1"/>
</dbReference>
<dbReference type="GO" id="GO:0060326">
    <property type="term" value="P:cell chemotaxis"/>
    <property type="evidence" value="ECO:0007669"/>
    <property type="project" value="TreeGrafter"/>
</dbReference>
<dbReference type="Proteomes" id="UP000694701">
    <property type="component" value="Unplaced"/>
</dbReference>
<dbReference type="PRINTS" id="PR00646">
    <property type="entry name" value="RDC1ORPHANR"/>
</dbReference>
<dbReference type="GO" id="GO:0009897">
    <property type="term" value="C:external side of plasma membrane"/>
    <property type="evidence" value="ECO:0007669"/>
    <property type="project" value="TreeGrafter"/>
</dbReference>
<dbReference type="GO" id="GO:0007204">
    <property type="term" value="P:positive regulation of cytosolic calcium ion concentration"/>
    <property type="evidence" value="ECO:0007669"/>
    <property type="project" value="TreeGrafter"/>
</dbReference>
<evidence type="ECO:0000256" key="6">
    <source>
        <dbReference type="ARBA" id="ARBA00023136"/>
    </source>
</evidence>
<feature type="transmembrane region" description="Helical" evidence="12">
    <location>
        <begin position="275"/>
        <end position="301"/>
    </location>
</feature>
<evidence type="ECO:0000256" key="5">
    <source>
        <dbReference type="ARBA" id="ARBA00023040"/>
    </source>
</evidence>
<keyword evidence="2" id="KW-1003">Cell membrane</keyword>
<evidence type="ECO:0000256" key="11">
    <source>
        <dbReference type="RuleBase" id="RU000688"/>
    </source>
</evidence>
<evidence type="ECO:0000259" key="13">
    <source>
        <dbReference type="PROSITE" id="PS50262"/>
    </source>
</evidence>
<dbReference type="GO" id="GO:0016493">
    <property type="term" value="F:C-C chemokine receptor activity"/>
    <property type="evidence" value="ECO:0007669"/>
    <property type="project" value="TreeGrafter"/>
</dbReference>
<protein>
    <submittedName>
        <fullName evidence="14">Atypical chemokine receptor 3a</fullName>
    </submittedName>
</protein>
<keyword evidence="9" id="KW-0325">Glycoprotein</keyword>
<accession>A0A8C2HKV2</accession>
<keyword evidence="8 11" id="KW-0675">Receptor</keyword>
<evidence type="ECO:0000256" key="3">
    <source>
        <dbReference type="ARBA" id="ARBA00022692"/>
    </source>
</evidence>
<dbReference type="PROSITE" id="PS00237">
    <property type="entry name" value="G_PROTEIN_RECEP_F1_1"/>
    <property type="match status" value="1"/>
</dbReference>
<evidence type="ECO:0000256" key="1">
    <source>
        <dbReference type="ARBA" id="ARBA00004651"/>
    </source>
</evidence>
<dbReference type="GO" id="GO:0001525">
    <property type="term" value="P:angiogenesis"/>
    <property type="evidence" value="ECO:0007669"/>
    <property type="project" value="InterPro"/>
</dbReference>
<comment type="similarity">
    <text evidence="11">Belongs to the G-protein coupled receptor 1 family.</text>
</comment>
<keyword evidence="7" id="KW-1015">Disulfide bond</keyword>
<dbReference type="SUPFAM" id="SSF81321">
    <property type="entry name" value="Family A G protein-coupled receptor-like"/>
    <property type="match status" value="1"/>
</dbReference>
<evidence type="ECO:0000313" key="14">
    <source>
        <dbReference type="Ensembl" id="ENSCCRP00020052765.1"/>
    </source>
</evidence>
<dbReference type="PRINTS" id="PR00237">
    <property type="entry name" value="GPCRRHODOPSN"/>
</dbReference>
<dbReference type="AlphaFoldDB" id="A0A8C2HKV2"/>
<dbReference type="InterPro" id="IPR000276">
    <property type="entry name" value="GPCR_Rhodpsn"/>
</dbReference>
<dbReference type="InterPro" id="IPR050119">
    <property type="entry name" value="CCR1-9-like"/>
</dbReference>
<evidence type="ECO:0000256" key="10">
    <source>
        <dbReference type="ARBA" id="ARBA00023224"/>
    </source>
</evidence>
<dbReference type="PROSITE" id="PS50262">
    <property type="entry name" value="G_PROTEIN_RECEP_F1_2"/>
    <property type="match status" value="1"/>
</dbReference>
<dbReference type="GO" id="GO:0019957">
    <property type="term" value="F:C-C chemokine binding"/>
    <property type="evidence" value="ECO:0007669"/>
    <property type="project" value="TreeGrafter"/>
</dbReference>
<evidence type="ECO:0000256" key="4">
    <source>
        <dbReference type="ARBA" id="ARBA00022989"/>
    </source>
</evidence>
<reference evidence="14" key="1">
    <citation type="submission" date="2025-08" db="UniProtKB">
        <authorList>
            <consortium name="Ensembl"/>
        </authorList>
    </citation>
    <scope>IDENTIFICATION</scope>
</reference>
<feature type="transmembrane region" description="Helical" evidence="12">
    <location>
        <begin position="182"/>
        <end position="201"/>
    </location>
</feature>